<evidence type="ECO:0000256" key="6">
    <source>
        <dbReference type="ARBA" id="ARBA00023082"/>
    </source>
</evidence>
<dbReference type="Gene3D" id="1.10.10.60">
    <property type="entry name" value="Homeodomain-like"/>
    <property type="match status" value="1"/>
</dbReference>
<name>A0A0A3J3I5_9BACL</name>
<dbReference type="GO" id="GO:0016779">
    <property type="term" value="F:nucleotidyltransferase activity"/>
    <property type="evidence" value="ECO:0007669"/>
    <property type="project" value="UniProtKB-KW"/>
</dbReference>
<proteinExistence type="inferred from homology"/>
<gene>
    <name evidence="11" type="ORF">CD30_12830</name>
</gene>
<keyword evidence="2" id="KW-0240">DNA-directed RNA polymerase</keyword>
<keyword evidence="12" id="KW-1185">Reference proteome</keyword>
<dbReference type="Pfam" id="PF04552">
    <property type="entry name" value="Sigma54_DBD"/>
    <property type="match status" value="1"/>
</dbReference>
<sequence>MALSMNLQQKLETKYILNQQQKHSLEILKYSMQELVDYIHDEVNANPVLEAEAPLSEEKQFIELARLDRNQYEKSKAVEHEQFDSLNLLRSTEESLEKYLTGQLSMVKNLTPLERQIILFYIHSLNSHGYLECDMNEVAEMFTVPISKCEELLTILQGFEPYGVGARNLKECLLLQIKHQKNAPELAEVFVQLHLEELADRRFLHIAEQYQIPEETVKNIFSFIQQLNPYPANEFDTVRTEHIIPDIIVEEFHGEYIIRINESYLPQISINTYYDELMKTNEDVKGYLKGKFSDAMLLLKGIEQRHETLYKVTKIILEKQQAIFKHGLKALQPLRLKDVAKQMDVHESTVSRAISKKYIQTPKGTFPLKMLLMRGLKMNNGSTESTIMIKEKIKSIIENENIKKPYSDQKIANILLAEGIQIARRTVAKYREEMGILQSTKRIKR</sequence>
<comment type="similarity">
    <text evidence="1">Belongs to the sigma-54 factor family.</text>
</comment>
<keyword evidence="5" id="KW-0805">Transcription regulation</keyword>
<feature type="domain" description="RNA polymerase sigma factor 54 DNA-binding" evidence="9">
    <location>
        <begin position="287"/>
        <end position="442"/>
    </location>
</feature>
<dbReference type="InterPro" id="IPR007046">
    <property type="entry name" value="RNA_pol_sigma_54_core-bd"/>
</dbReference>
<evidence type="ECO:0000256" key="2">
    <source>
        <dbReference type="ARBA" id="ARBA00022478"/>
    </source>
</evidence>
<dbReference type="GO" id="GO:0000428">
    <property type="term" value="C:DNA-directed RNA polymerase complex"/>
    <property type="evidence" value="ECO:0007669"/>
    <property type="project" value="UniProtKB-KW"/>
</dbReference>
<dbReference type="OrthoDB" id="9814402at2"/>
<dbReference type="AlphaFoldDB" id="A0A0A3J3I5"/>
<dbReference type="PANTHER" id="PTHR32248:SF4">
    <property type="entry name" value="RNA POLYMERASE SIGMA-54 FACTOR"/>
    <property type="match status" value="1"/>
</dbReference>
<dbReference type="RefSeq" id="WP_036177419.1">
    <property type="nucleotide sequence ID" value="NZ_AVCZ01000023.1"/>
</dbReference>
<evidence type="ECO:0000256" key="7">
    <source>
        <dbReference type="ARBA" id="ARBA00023125"/>
    </source>
</evidence>
<dbReference type="Pfam" id="PF04963">
    <property type="entry name" value="Sigma54_CBD"/>
    <property type="match status" value="1"/>
</dbReference>
<dbReference type="InterPro" id="IPR038709">
    <property type="entry name" value="RpoN_core-bd_sf"/>
</dbReference>
<keyword evidence="4" id="KW-0548">Nucleotidyltransferase</keyword>
<organism evidence="11 12">
    <name type="scientific">Ureibacillus massiliensis 4400831 = CIP 108448 = CCUG 49529</name>
    <dbReference type="NCBI Taxonomy" id="1211035"/>
    <lineage>
        <taxon>Bacteria</taxon>
        <taxon>Bacillati</taxon>
        <taxon>Bacillota</taxon>
        <taxon>Bacilli</taxon>
        <taxon>Bacillales</taxon>
        <taxon>Caryophanaceae</taxon>
        <taxon>Ureibacillus</taxon>
    </lineage>
</organism>
<accession>A0A0A3J3I5</accession>
<dbReference type="Gene3D" id="1.10.10.1330">
    <property type="entry name" value="RNA polymerase sigma-54 factor, core-binding domain"/>
    <property type="match status" value="1"/>
</dbReference>
<feature type="domain" description="RNA polymerase sigma factor 54 core-binding" evidence="10">
    <location>
        <begin position="90"/>
        <end position="274"/>
    </location>
</feature>
<comment type="caution">
    <text evidence="11">The sequence shown here is derived from an EMBL/GenBank/DDBJ whole genome shotgun (WGS) entry which is preliminary data.</text>
</comment>
<evidence type="ECO:0000256" key="5">
    <source>
        <dbReference type="ARBA" id="ARBA00023015"/>
    </source>
</evidence>
<keyword evidence="3" id="KW-0808">Transferase</keyword>
<keyword evidence="7" id="KW-0238">DNA-binding</keyword>
<dbReference type="GO" id="GO:0003677">
    <property type="term" value="F:DNA binding"/>
    <property type="evidence" value="ECO:0007669"/>
    <property type="project" value="UniProtKB-KW"/>
</dbReference>
<reference evidence="11 12" key="1">
    <citation type="submission" date="2014-02" db="EMBL/GenBank/DDBJ databases">
        <title>Draft genome sequence of Lysinibacillus massiliensis CCUG 49529.</title>
        <authorList>
            <person name="Zhang F."/>
            <person name="Wang G."/>
            <person name="Zhang L."/>
        </authorList>
    </citation>
    <scope>NUCLEOTIDE SEQUENCE [LARGE SCALE GENOMIC DNA]</scope>
    <source>
        <strain evidence="11 12">CCUG 49529</strain>
    </source>
</reference>
<dbReference type="Proteomes" id="UP000030595">
    <property type="component" value="Unassembled WGS sequence"/>
</dbReference>
<keyword evidence="8" id="KW-0804">Transcription</keyword>
<dbReference type="PROSITE" id="PS00718">
    <property type="entry name" value="SIGMA54_2"/>
    <property type="match status" value="1"/>
</dbReference>
<evidence type="ECO:0000256" key="3">
    <source>
        <dbReference type="ARBA" id="ARBA00022679"/>
    </source>
</evidence>
<dbReference type="GO" id="GO:0016987">
    <property type="term" value="F:sigma factor activity"/>
    <property type="evidence" value="ECO:0007669"/>
    <property type="project" value="UniProtKB-KW"/>
</dbReference>
<protein>
    <recommendedName>
        <fullName evidence="13">RNA polymerase sigma-54 factor</fullName>
    </recommendedName>
</protein>
<dbReference type="PROSITE" id="PS00717">
    <property type="entry name" value="SIGMA54_1"/>
    <property type="match status" value="1"/>
</dbReference>
<dbReference type="EMBL" id="JPVQ01000023">
    <property type="protein sequence ID" value="KGR90245.1"/>
    <property type="molecule type" value="Genomic_DNA"/>
</dbReference>
<evidence type="ECO:0008006" key="13">
    <source>
        <dbReference type="Google" id="ProtNLM"/>
    </source>
</evidence>
<evidence type="ECO:0000256" key="8">
    <source>
        <dbReference type="ARBA" id="ARBA00023163"/>
    </source>
</evidence>
<evidence type="ECO:0000256" key="4">
    <source>
        <dbReference type="ARBA" id="ARBA00022695"/>
    </source>
</evidence>
<evidence type="ECO:0000313" key="11">
    <source>
        <dbReference type="EMBL" id="KGR90245.1"/>
    </source>
</evidence>
<dbReference type="PIRSF" id="PIRSF000774">
    <property type="entry name" value="RpoN"/>
    <property type="match status" value="1"/>
</dbReference>
<keyword evidence="6" id="KW-0731">Sigma factor</keyword>
<dbReference type="PRINTS" id="PR00045">
    <property type="entry name" value="SIGMA54FCT"/>
</dbReference>
<evidence type="ECO:0000256" key="1">
    <source>
        <dbReference type="ARBA" id="ARBA00008798"/>
    </source>
</evidence>
<evidence type="ECO:0000259" key="10">
    <source>
        <dbReference type="Pfam" id="PF04963"/>
    </source>
</evidence>
<dbReference type="PANTHER" id="PTHR32248">
    <property type="entry name" value="RNA POLYMERASE SIGMA-54 FACTOR"/>
    <property type="match status" value="1"/>
</dbReference>
<dbReference type="GO" id="GO:0006352">
    <property type="term" value="P:DNA-templated transcription initiation"/>
    <property type="evidence" value="ECO:0007669"/>
    <property type="project" value="InterPro"/>
</dbReference>
<dbReference type="GO" id="GO:0001216">
    <property type="term" value="F:DNA-binding transcription activator activity"/>
    <property type="evidence" value="ECO:0007669"/>
    <property type="project" value="InterPro"/>
</dbReference>
<dbReference type="NCBIfam" id="TIGR02395">
    <property type="entry name" value="rpoN_sigma"/>
    <property type="match status" value="1"/>
</dbReference>
<dbReference type="InterPro" id="IPR000394">
    <property type="entry name" value="RNA_pol_sigma_54"/>
</dbReference>
<dbReference type="Pfam" id="PF00309">
    <property type="entry name" value="Sigma54_AID"/>
    <property type="match status" value="1"/>
</dbReference>
<dbReference type="PROSITE" id="PS50044">
    <property type="entry name" value="SIGMA54_3"/>
    <property type="match status" value="1"/>
</dbReference>
<dbReference type="InterPro" id="IPR007634">
    <property type="entry name" value="RNA_pol_sigma_54_DNA-bd"/>
</dbReference>
<evidence type="ECO:0000313" key="12">
    <source>
        <dbReference type="Proteomes" id="UP000030595"/>
    </source>
</evidence>
<dbReference type="eggNOG" id="COG1508">
    <property type="taxonomic scope" value="Bacteria"/>
</dbReference>
<evidence type="ECO:0000259" key="9">
    <source>
        <dbReference type="Pfam" id="PF04552"/>
    </source>
</evidence>